<dbReference type="KEGG" id="bvq:FHE72_01250"/>
<evidence type="ECO:0000256" key="3">
    <source>
        <dbReference type="ARBA" id="ARBA00013368"/>
    </source>
</evidence>
<feature type="coiled-coil region" evidence="4">
    <location>
        <begin position="573"/>
        <end position="607"/>
    </location>
</feature>
<dbReference type="AlphaFoldDB" id="A0A6I6UMN9"/>
<comment type="subunit">
    <text evidence="2">Heterodimer of SbcC and SbcD.</text>
</comment>
<sequence>MKFDKITLKNFRNYRGRQTFELNNEITILYGDNGNGKSSFFDGIEWCLTGVITRFSENKAPKEVIANKNIDVGEDCVVEIQFGSYCLKRTFTCTTNGFGNIDFSLFALENQGAWLKIANGEVNVDKALRKILEENGVKYKDIKYRVGEIINKAYILSQDQVADFVTRDKPNERYNALASIMGFERILKIRKNLNTSIKCSTEILDSLSTKISDLTDKEQELNNSLKPVNFNKIEQFKAIYEFEPEHSSDIEKEINKLQSELFSVEQQINAVQKFRIKEVDYIQEIDNLINGKQVYLSTVEQTLKEYLIERSQLDTKITQIKESIGKLSKNEKVNNQLKKINEKLEEYKKQLNELNIKEQTSQELREIYSELNRKKRHMNFARQNREEYSNAKSFLDEYDLSMNNKVNDLKKQKEKLQAYLKRKKILESELLNVDENSSLNNLIKSIEVVNDYVKSNELDICPVCLSKVGEGLQPRISGNLTQLIKEVGVQKEIVAKKIKEKNYIEDKKAQQKKLIRSLEQEIDNLKNKKSTSIESIGFLERSELFSKYILIPENELTEAVKYIQENLTNTQTAIKIHEQINDYDEQLKNLNLDKNLLGENKESLDNTFMSLEKELAKKDEFILEKEKIVSEFKNNIFKLQKVKDDYTEYLVKYNTNSLSEAVTILNEKRTQMEGSLTLIKSILPIIEDRHYNLGIQNEIGKAVQEILSLTKKVDNIQGKLGELKNILFRLDSVYGSEATDFLNSDRSTIQTYYRYLNPTPSQFSDLYFEVIDNEELYIKIFESGINFEEESRYYADANMVLSSGQLNVLALAIFIATNEAQSCSYFDFIAIDDPIQNMDDVNRFSICDVLSQLNRQLIFSTHDQEFLNLFLKKNEERVDKITLYTLNSDENKYQPLSLTMKS</sequence>
<name>A0A6I6UMN9_9BACI</name>
<evidence type="ECO:0000256" key="1">
    <source>
        <dbReference type="ARBA" id="ARBA00006930"/>
    </source>
</evidence>
<evidence type="ECO:0000256" key="2">
    <source>
        <dbReference type="ARBA" id="ARBA00011322"/>
    </source>
</evidence>
<dbReference type="Pfam" id="PF13476">
    <property type="entry name" value="AAA_23"/>
    <property type="match status" value="1"/>
</dbReference>
<accession>A0A6I6UMN9</accession>
<evidence type="ECO:0000313" key="6">
    <source>
        <dbReference type="EMBL" id="QHE59820.1"/>
    </source>
</evidence>
<proteinExistence type="inferred from homology"/>
<dbReference type="PANTHER" id="PTHR32114:SF2">
    <property type="entry name" value="ABC TRANSPORTER ABCH.3"/>
    <property type="match status" value="1"/>
</dbReference>
<dbReference type="SUPFAM" id="SSF52540">
    <property type="entry name" value="P-loop containing nucleoside triphosphate hydrolases"/>
    <property type="match status" value="1"/>
</dbReference>
<dbReference type="InterPro" id="IPR027417">
    <property type="entry name" value="P-loop_NTPase"/>
</dbReference>
<feature type="domain" description="Rad50/SbcC-type AAA" evidence="5">
    <location>
        <begin position="5"/>
        <end position="268"/>
    </location>
</feature>
<comment type="similarity">
    <text evidence="1">Belongs to the SMC family. SbcC subfamily.</text>
</comment>
<dbReference type="RefSeq" id="WP_159360979.1">
    <property type="nucleotide sequence ID" value="NZ_CP047394.1"/>
</dbReference>
<feature type="coiled-coil region" evidence="4">
    <location>
        <begin position="204"/>
        <end position="267"/>
    </location>
</feature>
<dbReference type="PANTHER" id="PTHR32114">
    <property type="entry name" value="ABC TRANSPORTER ABCH.3"/>
    <property type="match status" value="1"/>
</dbReference>
<keyword evidence="4" id="KW-0175">Coiled coil</keyword>
<organism evidence="6 7">
    <name type="scientific">Rossellomorea vietnamensis</name>
    <dbReference type="NCBI Taxonomy" id="218284"/>
    <lineage>
        <taxon>Bacteria</taxon>
        <taxon>Bacillati</taxon>
        <taxon>Bacillota</taxon>
        <taxon>Bacilli</taxon>
        <taxon>Bacillales</taxon>
        <taxon>Bacillaceae</taxon>
        <taxon>Rossellomorea</taxon>
    </lineage>
</organism>
<dbReference type="Gene3D" id="3.40.50.300">
    <property type="entry name" value="P-loop containing nucleotide triphosphate hydrolases"/>
    <property type="match status" value="2"/>
</dbReference>
<dbReference type="InterPro" id="IPR038729">
    <property type="entry name" value="Rad50/SbcC_AAA"/>
</dbReference>
<dbReference type="Proteomes" id="UP000465062">
    <property type="component" value="Chromosome"/>
</dbReference>
<protein>
    <recommendedName>
        <fullName evidence="3">Nuclease SbcCD subunit C</fullName>
    </recommendedName>
</protein>
<evidence type="ECO:0000313" key="7">
    <source>
        <dbReference type="Proteomes" id="UP000465062"/>
    </source>
</evidence>
<evidence type="ECO:0000256" key="4">
    <source>
        <dbReference type="SAM" id="Coils"/>
    </source>
</evidence>
<gene>
    <name evidence="6" type="ORF">FHE72_01250</name>
</gene>
<dbReference type="EMBL" id="CP047394">
    <property type="protein sequence ID" value="QHE59820.1"/>
    <property type="molecule type" value="Genomic_DNA"/>
</dbReference>
<feature type="coiled-coil region" evidence="4">
    <location>
        <begin position="501"/>
        <end position="535"/>
    </location>
</feature>
<evidence type="ECO:0000259" key="5">
    <source>
        <dbReference type="Pfam" id="PF13476"/>
    </source>
</evidence>
<feature type="coiled-coil region" evidence="4">
    <location>
        <begin position="330"/>
        <end position="436"/>
    </location>
</feature>
<reference evidence="6 7" key="1">
    <citation type="submission" date="2019-06" db="EMBL/GenBank/DDBJ databases">
        <title>An operon consisting of a P-type ATPase gene and a transcriptional regular gene given the different cadmium resistance in Bacillus vietamensis 151-6 and Bacillus marisflavi 151-25.</title>
        <authorList>
            <person name="Yu X."/>
        </authorList>
    </citation>
    <scope>NUCLEOTIDE SEQUENCE [LARGE SCALE GENOMIC DNA]</scope>
    <source>
        <strain evidence="6 7">151-6</strain>
    </source>
</reference>